<proteinExistence type="predicted"/>
<evidence type="ECO:0000313" key="3">
    <source>
        <dbReference type="Proteomes" id="UP000191612"/>
    </source>
</evidence>
<feature type="domain" description="DUF3669" evidence="1">
    <location>
        <begin position="245"/>
        <end position="304"/>
    </location>
</feature>
<comment type="caution">
    <text evidence="2">The sequence shown here is derived from an EMBL/GenBank/DDBJ whole genome shotgun (WGS) entry which is preliminary data.</text>
</comment>
<keyword evidence="3" id="KW-1185">Reference proteome</keyword>
<sequence length="344" mass="39398">MTNNLFDDTEEADIEVADTSTLHTIGQGFCGTVWASETSPAFKREDGGPHRSLINDFEMHNRVTQTLQKILTLQLQIQIPTCYGFIKATDQKWWSVNHRTFSPGYTTPCNMIQSQRIPPFPDTTRRLLIKNYCPPTLVQETIASGPNKDCLVRPYLGRRRTQKSHTASRFTAFSLRNFPLHIDQLEEPGITTNDINQYARVMAETLAMMHWIGEIDGNDIEIVLAPPSKGSPLKTESNVFGDHSMWVLDFDLCRRMAMDSKGVEQAAAAFWGNDRYYPRPGLETDILLWIVFREHYLQISEMCIGIVNEPYEAERRCVLSRQFIDLVEQKGKTSKEKEKDPDMN</sequence>
<evidence type="ECO:0000259" key="1">
    <source>
        <dbReference type="Pfam" id="PF12417"/>
    </source>
</evidence>
<dbReference type="Pfam" id="PF12417">
    <property type="entry name" value="DUF3669"/>
    <property type="match status" value="1"/>
</dbReference>
<dbReference type="PANTHER" id="PTHR40780:SF3">
    <property type="entry name" value="DUF3669 DOMAIN-CONTAINING PROTEIN"/>
    <property type="match status" value="1"/>
</dbReference>
<evidence type="ECO:0000313" key="2">
    <source>
        <dbReference type="EMBL" id="OQD95416.1"/>
    </source>
</evidence>
<dbReference type="Proteomes" id="UP000191612">
    <property type="component" value="Unassembled WGS sequence"/>
</dbReference>
<name>A0A1V6R2H1_9EURO</name>
<gene>
    <name evidence="2" type="ORF">PENSOL_c020G08927</name>
</gene>
<reference evidence="3" key="1">
    <citation type="journal article" date="2017" name="Nat. Microbiol.">
        <title>Global analysis of biosynthetic gene clusters reveals vast potential of secondary metabolite production in Penicillium species.</title>
        <authorList>
            <person name="Nielsen J.C."/>
            <person name="Grijseels S."/>
            <person name="Prigent S."/>
            <person name="Ji B."/>
            <person name="Dainat J."/>
            <person name="Nielsen K.F."/>
            <person name="Frisvad J.C."/>
            <person name="Workman M."/>
            <person name="Nielsen J."/>
        </authorList>
    </citation>
    <scope>NUCLEOTIDE SEQUENCE [LARGE SCALE GENOMIC DNA]</scope>
    <source>
        <strain evidence="3">IBT 29525</strain>
    </source>
</reference>
<dbReference type="EMBL" id="MDYO01000020">
    <property type="protein sequence ID" value="OQD95416.1"/>
    <property type="molecule type" value="Genomic_DNA"/>
</dbReference>
<dbReference type="PANTHER" id="PTHR40780">
    <property type="entry name" value="DUF3669 DOMAIN-CONTAINING PROTEIN"/>
    <property type="match status" value="1"/>
</dbReference>
<dbReference type="AlphaFoldDB" id="A0A1V6R2H1"/>
<dbReference type="InterPro" id="IPR022137">
    <property type="entry name" value="Znf_prot_DUF3669"/>
</dbReference>
<organism evidence="2 3">
    <name type="scientific">Penicillium solitum</name>
    <dbReference type="NCBI Taxonomy" id="60172"/>
    <lineage>
        <taxon>Eukaryota</taxon>
        <taxon>Fungi</taxon>
        <taxon>Dikarya</taxon>
        <taxon>Ascomycota</taxon>
        <taxon>Pezizomycotina</taxon>
        <taxon>Eurotiomycetes</taxon>
        <taxon>Eurotiomycetidae</taxon>
        <taxon>Eurotiales</taxon>
        <taxon>Aspergillaceae</taxon>
        <taxon>Penicillium</taxon>
    </lineage>
</organism>
<accession>A0A1V6R2H1</accession>
<protein>
    <recommendedName>
        <fullName evidence="1">DUF3669 domain-containing protein</fullName>
    </recommendedName>
</protein>